<dbReference type="AlphaFoldDB" id="A0A4V1L2K4"/>
<evidence type="ECO:0000256" key="1">
    <source>
        <dbReference type="SAM" id="MobiDB-lite"/>
    </source>
</evidence>
<feature type="compositionally biased region" description="Polar residues" evidence="1">
    <location>
        <begin position="1"/>
        <end position="14"/>
    </location>
</feature>
<sequence>MTPKTTSQQRSRNLSGARPRSDKARDRRGAIVEEPGESADGGRDLARGEGGTIDLPGEPGDLSKDD</sequence>
<dbReference type="Proteomes" id="UP000289546">
    <property type="component" value="Unassembled WGS sequence"/>
</dbReference>
<evidence type="ECO:0000313" key="3">
    <source>
        <dbReference type="Proteomes" id="UP000289546"/>
    </source>
</evidence>
<reference evidence="2 3" key="1">
    <citation type="submission" date="2015-04" db="EMBL/GenBank/DDBJ databases">
        <title>Comparative genomics of rhizobia nodulating Arachis hypogaea in China.</title>
        <authorList>
            <person name="Li Y."/>
        </authorList>
    </citation>
    <scope>NUCLEOTIDE SEQUENCE [LARGE SCALE GENOMIC DNA]</scope>
    <source>
        <strain evidence="2 3">CCBAU 51757</strain>
    </source>
</reference>
<dbReference type="OrthoDB" id="8254518at2"/>
<proteinExistence type="predicted"/>
<feature type="compositionally biased region" description="Basic and acidic residues" evidence="1">
    <location>
        <begin position="19"/>
        <end position="31"/>
    </location>
</feature>
<evidence type="ECO:0000313" key="2">
    <source>
        <dbReference type="EMBL" id="RXH31919.1"/>
    </source>
</evidence>
<dbReference type="RefSeq" id="WP_128917882.1">
    <property type="nucleotide sequence ID" value="NZ_LBJC01000067.1"/>
</dbReference>
<comment type="caution">
    <text evidence="2">The sequence shown here is derived from an EMBL/GenBank/DDBJ whole genome shotgun (WGS) entry which is preliminary data.</text>
</comment>
<gene>
    <name evidence="2" type="ORF">XH99_10315</name>
</gene>
<protein>
    <submittedName>
        <fullName evidence="2">Uncharacterized protein</fullName>
    </submittedName>
</protein>
<accession>A0A4V1L2K4</accession>
<dbReference type="EMBL" id="LBJQ01000055">
    <property type="protein sequence ID" value="RXH31919.1"/>
    <property type="molecule type" value="Genomic_DNA"/>
</dbReference>
<organism evidence="2 3">
    <name type="scientific">Bradyrhizobium nanningense</name>
    <dbReference type="NCBI Taxonomy" id="1325118"/>
    <lineage>
        <taxon>Bacteria</taxon>
        <taxon>Pseudomonadati</taxon>
        <taxon>Pseudomonadota</taxon>
        <taxon>Alphaproteobacteria</taxon>
        <taxon>Hyphomicrobiales</taxon>
        <taxon>Nitrobacteraceae</taxon>
        <taxon>Bradyrhizobium</taxon>
    </lineage>
</organism>
<feature type="region of interest" description="Disordered" evidence="1">
    <location>
        <begin position="1"/>
        <end position="66"/>
    </location>
</feature>
<name>A0A4V1L2K4_9BRAD</name>
<keyword evidence="3" id="KW-1185">Reference proteome</keyword>